<dbReference type="GO" id="GO:0004252">
    <property type="term" value="F:serine-type endopeptidase activity"/>
    <property type="evidence" value="ECO:0007669"/>
    <property type="project" value="InterPro"/>
</dbReference>
<evidence type="ECO:0000313" key="4">
    <source>
        <dbReference type="Proteomes" id="UP000638848"/>
    </source>
</evidence>
<evidence type="ECO:0000313" key="3">
    <source>
        <dbReference type="EMBL" id="GGG52150.1"/>
    </source>
</evidence>
<dbReference type="GO" id="GO:0006508">
    <property type="term" value="P:proteolysis"/>
    <property type="evidence" value="ECO:0007669"/>
    <property type="project" value="InterPro"/>
</dbReference>
<evidence type="ECO:0000259" key="2">
    <source>
        <dbReference type="PROSITE" id="PS50240"/>
    </source>
</evidence>
<proteinExistence type="predicted"/>
<dbReference type="EMBL" id="BMEQ01000005">
    <property type="protein sequence ID" value="GGG52150.1"/>
    <property type="molecule type" value="Genomic_DNA"/>
</dbReference>
<protein>
    <recommendedName>
        <fullName evidence="2">Peptidase S1 domain-containing protein</fullName>
    </recommendedName>
</protein>
<keyword evidence="4" id="KW-1185">Reference proteome</keyword>
<dbReference type="PROSITE" id="PS00134">
    <property type="entry name" value="TRYPSIN_HIS"/>
    <property type="match status" value="1"/>
</dbReference>
<dbReference type="SMART" id="SM00020">
    <property type="entry name" value="Tryp_SPc"/>
    <property type="match status" value="1"/>
</dbReference>
<dbReference type="AlphaFoldDB" id="A0A917LQL0"/>
<dbReference type="InterPro" id="IPR018114">
    <property type="entry name" value="TRYPSIN_HIS"/>
</dbReference>
<sequence>MGMRKPVVAVVSLVLLLLGAGSAHAITWGQPDGEEHPHVVTLLFAQDGVGFYSCSGTLLSPDLVLTAGHCVEGDSGAPNDLTYVSNSPDPLADYAGGGVTGYLAASDHWVPGEAVPHPEYDGFSAFPDTFDIGLVRLERAIDTGGVYGRLPEEGMLDALLTRKGATTQRQVGIVGYGLQGTVPAFEQEDYVRYRGTSTITGLSRSSTQGGHSLQLTNSPGEGTGGSGTCFGDSGGPAFWIDPATGRETTTVVAVTSFGITGRCAGTDFSFRTDIPAAQDFVDAHL</sequence>
<dbReference type="Proteomes" id="UP000638848">
    <property type="component" value="Unassembled WGS sequence"/>
</dbReference>
<feature type="domain" description="Peptidase S1" evidence="2">
    <location>
        <begin position="17"/>
        <end position="285"/>
    </location>
</feature>
<dbReference type="InterPro" id="IPR043504">
    <property type="entry name" value="Peptidase_S1_PA_chymotrypsin"/>
</dbReference>
<feature type="signal peptide" evidence="1">
    <location>
        <begin position="1"/>
        <end position="25"/>
    </location>
</feature>
<dbReference type="PROSITE" id="PS50240">
    <property type="entry name" value="TRYPSIN_DOM"/>
    <property type="match status" value="1"/>
</dbReference>
<dbReference type="PRINTS" id="PR00722">
    <property type="entry name" value="CHYMOTRYPSIN"/>
</dbReference>
<reference evidence="3" key="1">
    <citation type="journal article" date="2014" name="Int. J. Syst. Evol. Microbiol.">
        <title>Complete genome sequence of Corynebacterium casei LMG S-19264T (=DSM 44701T), isolated from a smear-ripened cheese.</title>
        <authorList>
            <consortium name="US DOE Joint Genome Institute (JGI-PGF)"/>
            <person name="Walter F."/>
            <person name="Albersmeier A."/>
            <person name="Kalinowski J."/>
            <person name="Ruckert C."/>
        </authorList>
    </citation>
    <scope>NUCLEOTIDE SEQUENCE</scope>
    <source>
        <strain evidence="3">CGMCC 1.12187</strain>
    </source>
</reference>
<dbReference type="Pfam" id="PF00089">
    <property type="entry name" value="Trypsin"/>
    <property type="match status" value="1"/>
</dbReference>
<reference evidence="3" key="2">
    <citation type="submission" date="2020-09" db="EMBL/GenBank/DDBJ databases">
        <authorList>
            <person name="Sun Q."/>
            <person name="Zhou Y."/>
        </authorList>
    </citation>
    <scope>NUCLEOTIDE SEQUENCE</scope>
    <source>
        <strain evidence="3">CGMCC 1.12187</strain>
    </source>
</reference>
<dbReference type="InterPro" id="IPR009003">
    <property type="entry name" value="Peptidase_S1_PA"/>
</dbReference>
<organism evidence="3 4">
    <name type="scientific">Kocuria dechangensis</name>
    <dbReference type="NCBI Taxonomy" id="1176249"/>
    <lineage>
        <taxon>Bacteria</taxon>
        <taxon>Bacillati</taxon>
        <taxon>Actinomycetota</taxon>
        <taxon>Actinomycetes</taxon>
        <taxon>Micrococcales</taxon>
        <taxon>Micrococcaceae</taxon>
        <taxon>Kocuria</taxon>
    </lineage>
</organism>
<dbReference type="Gene3D" id="2.40.10.10">
    <property type="entry name" value="Trypsin-like serine proteases"/>
    <property type="match status" value="2"/>
</dbReference>
<accession>A0A917LQL0</accession>
<gene>
    <name evidence="3" type="ORF">GCM10011374_13600</name>
</gene>
<dbReference type="SUPFAM" id="SSF50494">
    <property type="entry name" value="Trypsin-like serine proteases"/>
    <property type="match status" value="1"/>
</dbReference>
<dbReference type="InterPro" id="IPR051333">
    <property type="entry name" value="CLIP_Serine_Protease"/>
</dbReference>
<comment type="caution">
    <text evidence="3">The sequence shown here is derived from an EMBL/GenBank/DDBJ whole genome shotgun (WGS) entry which is preliminary data.</text>
</comment>
<dbReference type="InterPro" id="IPR001314">
    <property type="entry name" value="Peptidase_S1A"/>
</dbReference>
<dbReference type="PANTHER" id="PTHR24260:SF136">
    <property type="entry name" value="GH08193P-RELATED"/>
    <property type="match status" value="1"/>
</dbReference>
<dbReference type="PANTHER" id="PTHR24260">
    <property type="match status" value="1"/>
</dbReference>
<dbReference type="InterPro" id="IPR001254">
    <property type="entry name" value="Trypsin_dom"/>
</dbReference>
<name>A0A917LQL0_9MICC</name>
<keyword evidence="1" id="KW-0732">Signal</keyword>
<feature type="chain" id="PRO_5037172603" description="Peptidase S1 domain-containing protein" evidence="1">
    <location>
        <begin position="26"/>
        <end position="285"/>
    </location>
</feature>
<evidence type="ECO:0000256" key="1">
    <source>
        <dbReference type="SAM" id="SignalP"/>
    </source>
</evidence>